<organism evidence="2 3">
    <name type="scientific">Candidatus Dojkabacteria bacterium</name>
    <dbReference type="NCBI Taxonomy" id="2099670"/>
    <lineage>
        <taxon>Bacteria</taxon>
        <taxon>Candidatus Dojkabacteria</taxon>
    </lineage>
</organism>
<keyword evidence="1" id="KW-0472">Membrane</keyword>
<dbReference type="EMBL" id="JAGQLH010000085">
    <property type="protein sequence ID" value="MCA9386141.1"/>
    <property type="molecule type" value="Genomic_DNA"/>
</dbReference>
<name>A0A955RKU4_9BACT</name>
<evidence type="ECO:0000256" key="1">
    <source>
        <dbReference type="SAM" id="Phobius"/>
    </source>
</evidence>
<gene>
    <name evidence="2" type="ORF">KC717_05835</name>
</gene>
<sequence length="71" mass="8102">MKILKILKNLSYIAICFVSIPVSTSYAQVVSLPPYPFEYDKILIRSLPSILLICILIAGGYFFYKKAKKKK</sequence>
<reference evidence="2" key="2">
    <citation type="journal article" date="2021" name="Microbiome">
        <title>Successional dynamics and alternative stable states in a saline activated sludge microbial community over 9 years.</title>
        <authorList>
            <person name="Wang Y."/>
            <person name="Ye J."/>
            <person name="Ju F."/>
            <person name="Liu L."/>
            <person name="Boyd J.A."/>
            <person name="Deng Y."/>
            <person name="Parks D.H."/>
            <person name="Jiang X."/>
            <person name="Yin X."/>
            <person name="Woodcroft B.J."/>
            <person name="Tyson G.W."/>
            <person name="Hugenholtz P."/>
            <person name="Polz M.F."/>
            <person name="Zhang T."/>
        </authorList>
    </citation>
    <scope>NUCLEOTIDE SEQUENCE</scope>
    <source>
        <strain evidence="2">HKST-UBA11</strain>
    </source>
</reference>
<keyword evidence="1" id="KW-1133">Transmembrane helix</keyword>
<dbReference type="AlphaFoldDB" id="A0A955RKU4"/>
<protein>
    <submittedName>
        <fullName evidence="2">Uncharacterized protein</fullName>
    </submittedName>
</protein>
<reference evidence="2" key="1">
    <citation type="submission" date="2020-04" db="EMBL/GenBank/DDBJ databases">
        <authorList>
            <person name="Zhang T."/>
        </authorList>
    </citation>
    <scope>NUCLEOTIDE SEQUENCE</scope>
    <source>
        <strain evidence="2">HKST-UBA11</strain>
    </source>
</reference>
<dbReference type="Proteomes" id="UP000754563">
    <property type="component" value="Unassembled WGS sequence"/>
</dbReference>
<comment type="caution">
    <text evidence="2">The sequence shown here is derived from an EMBL/GenBank/DDBJ whole genome shotgun (WGS) entry which is preliminary data.</text>
</comment>
<evidence type="ECO:0000313" key="2">
    <source>
        <dbReference type="EMBL" id="MCA9386141.1"/>
    </source>
</evidence>
<accession>A0A955RKU4</accession>
<feature type="transmembrane region" description="Helical" evidence="1">
    <location>
        <begin position="43"/>
        <end position="64"/>
    </location>
</feature>
<evidence type="ECO:0000313" key="3">
    <source>
        <dbReference type="Proteomes" id="UP000754563"/>
    </source>
</evidence>
<keyword evidence="1" id="KW-0812">Transmembrane</keyword>
<proteinExistence type="predicted"/>